<dbReference type="RefSeq" id="WP_377053264.1">
    <property type="nucleotide sequence ID" value="NZ_JBHLVZ010000069.1"/>
</dbReference>
<feature type="region of interest" description="Disordered" evidence="1">
    <location>
        <begin position="1"/>
        <end position="21"/>
    </location>
</feature>
<dbReference type="EMBL" id="JBHLVZ010000069">
    <property type="protein sequence ID" value="MFC0387627.1"/>
    <property type="molecule type" value="Genomic_DNA"/>
</dbReference>
<evidence type="ECO:0000256" key="1">
    <source>
        <dbReference type="SAM" id="MobiDB-lite"/>
    </source>
</evidence>
<evidence type="ECO:0000313" key="3">
    <source>
        <dbReference type="Proteomes" id="UP001589789"/>
    </source>
</evidence>
<organism evidence="2 3">
    <name type="scientific">Muricoccus vinaceus</name>
    <dbReference type="NCBI Taxonomy" id="424704"/>
    <lineage>
        <taxon>Bacteria</taxon>
        <taxon>Pseudomonadati</taxon>
        <taxon>Pseudomonadota</taxon>
        <taxon>Alphaproteobacteria</taxon>
        <taxon>Acetobacterales</taxon>
        <taxon>Roseomonadaceae</taxon>
        <taxon>Muricoccus</taxon>
    </lineage>
</organism>
<protein>
    <submittedName>
        <fullName evidence="2">Uncharacterized protein</fullName>
    </submittedName>
</protein>
<comment type="caution">
    <text evidence="2">The sequence shown here is derived from an EMBL/GenBank/DDBJ whole genome shotgun (WGS) entry which is preliminary data.</text>
</comment>
<evidence type="ECO:0000313" key="2">
    <source>
        <dbReference type="EMBL" id="MFC0387627.1"/>
    </source>
</evidence>
<feature type="compositionally biased region" description="Basic and acidic residues" evidence="1">
    <location>
        <begin position="9"/>
        <end position="18"/>
    </location>
</feature>
<name>A0ABV6IVJ0_9PROT</name>
<gene>
    <name evidence="2" type="ORF">ACFFIC_19070</name>
</gene>
<sequence length="116" mass="12155">MSGGPQSSDWREPARPVRDGTGVTAVDLCDFTDRTPLASPNPPVIRSLSVGDLLSIILVKGPPTVVEARNGQGQTAGSITSTMLAQLTECLQGGRQYVAEVISIHGGTCIVEVRPK</sequence>
<dbReference type="Proteomes" id="UP001589789">
    <property type="component" value="Unassembled WGS sequence"/>
</dbReference>
<accession>A0ABV6IVJ0</accession>
<proteinExistence type="predicted"/>
<keyword evidence="3" id="KW-1185">Reference proteome</keyword>
<reference evidence="2 3" key="1">
    <citation type="submission" date="2024-09" db="EMBL/GenBank/DDBJ databases">
        <authorList>
            <person name="Sun Q."/>
            <person name="Mori K."/>
        </authorList>
    </citation>
    <scope>NUCLEOTIDE SEQUENCE [LARGE SCALE GENOMIC DNA]</scope>
    <source>
        <strain evidence="2 3">CCM 7468</strain>
    </source>
</reference>